<comment type="caution">
    <text evidence="1">The sequence shown here is derived from an EMBL/GenBank/DDBJ whole genome shotgun (WGS) entry which is preliminary data.</text>
</comment>
<name>A0ACC2FBU5_DALPE</name>
<evidence type="ECO:0000313" key="2">
    <source>
        <dbReference type="Proteomes" id="UP001157502"/>
    </source>
</evidence>
<dbReference type="EMBL" id="CM055757">
    <property type="protein sequence ID" value="KAJ7988881.1"/>
    <property type="molecule type" value="Genomic_DNA"/>
</dbReference>
<protein>
    <submittedName>
        <fullName evidence="1">Uncharacterized protein</fullName>
    </submittedName>
</protein>
<sequence length="320" mass="34403">MYKGTTVLNTRPVPTESAERVVPFYPQPGMAVTPGSVSTPASCPPRRVSDGVCLGTTVPDTHVVSAGTAGSTFLSSPFPDEDRVEERIDSRVARQRQQSLKAGRGGALKFPSPLTVREAEESGQSGLMHSSRLHGQSALSEITRTVSGVDKVITGFTPIPQLSMGDSSSAHHTASSGFSRAESAGSSSDVTAGLVFYRPPSLLSDVSPSFSSSTVEKSVIAYPFRGSLPMGCTSATDGVVETVIRSEEKVTALLSEIANLREKGAIDIVPRDQRERGFYSPYFLVPKRTGEMRPILDLRILDRCVAKRPFRMLTVKRLLE</sequence>
<dbReference type="Proteomes" id="UP001157502">
    <property type="component" value="Chromosome 30"/>
</dbReference>
<proteinExistence type="predicted"/>
<accession>A0ACC2FBU5</accession>
<keyword evidence="2" id="KW-1185">Reference proteome</keyword>
<reference evidence="1" key="1">
    <citation type="submission" date="2021-05" db="EMBL/GenBank/DDBJ databases">
        <authorList>
            <person name="Pan Q."/>
            <person name="Jouanno E."/>
            <person name="Zahm M."/>
            <person name="Klopp C."/>
            <person name="Cabau C."/>
            <person name="Louis A."/>
            <person name="Berthelot C."/>
            <person name="Parey E."/>
            <person name="Roest Crollius H."/>
            <person name="Montfort J."/>
            <person name="Robinson-Rechavi M."/>
            <person name="Bouchez O."/>
            <person name="Lampietro C."/>
            <person name="Lopez Roques C."/>
            <person name="Donnadieu C."/>
            <person name="Postlethwait J."/>
            <person name="Bobe J."/>
            <person name="Dillon D."/>
            <person name="Chandos A."/>
            <person name="von Hippel F."/>
            <person name="Guiguen Y."/>
        </authorList>
    </citation>
    <scope>NUCLEOTIDE SEQUENCE</scope>
    <source>
        <strain evidence="1">YG-Jan2019</strain>
    </source>
</reference>
<gene>
    <name evidence="1" type="ORF">DPEC_G00313790</name>
</gene>
<organism evidence="1 2">
    <name type="scientific">Dallia pectoralis</name>
    <name type="common">Alaska blackfish</name>
    <dbReference type="NCBI Taxonomy" id="75939"/>
    <lineage>
        <taxon>Eukaryota</taxon>
        <taxon>Metazoa</taxon>
        <taxon>Chordata</taxon>
        <taxon>Craniata</taxon>
        <taxon>Vertebrata</taxon>
        <taxon>Euteleostomi</taxon>
        <taxon>Actinopterygii</taxon>
        <taxon>Neopterygii</taxon>
        <taxon>Teleostei</taxon>
        <taxon>Protacanthopterygii</taxon>
        <taxon>Esociformes</taxon>
        <taxon>Umbridae</taxon>
        <taxon>Dallia</taxon>
    </lineage>
</organism>
<evidence type="ECO:0000313" key="1">
    <source>
        <dbReference type="EMBL" id="KAJ7988881.1"/>
    </source>
</evidence>